<gene>
    <name evidence="2" type="ORF">B7463_g5817</name>
</gene>
<dbReference type="EMBL" id="NCSJ02000098">
    <property type="protein sequence ID" value="RFU30519.1"/>
    <property type="molecule type" value="Genomic_DNA"/>
</dbReference>
<feature type="compositionally biased region" description="Polar residues" evidence="1">
    <location>
        <begin position="19"/>
        <end position="36"/>
    </location>
</feature>
<feature type="region of interest" description="Disordered" evidence="1">
    <location>
        <begin position="50"/>
        <end position="77"/>
    </location>
</feature>
<evidence type="ECO:0000313" key="2">
    <source>
        <dbReference type="EMBL" id="RFU30519.1"/>
    </source>
</evidence>
<feature type="compositionally biased region" description="Basic and acidic residues" evidence="1">
    <location>
        <begin position="8"/>
        <end position="18"/>
    </location>
</feature>
<feature type="non-terminal residue" evidence="2">
    <location>
        <position position="185"/>
    </location>
</feature>
<accession>A0A3E2HAT4</accession>
<dbReference type="Proteomes" id="UP000258309">
    <property type="component" value="Unassembled WGS sequence"/>
</dbReference>
<sequence length="185" mass="19838">MDLAGPVDLDHQLHDHSEQSTSVPPDASYTNPDTTKTLWEEVELVAARSCRGHEPSSGGHQPGGWASRTDPDDSKISPLVSVPQSLFDFSESQATPESAVANTMRTMSSRSSKFTKLVLHPRGIIINDTSSIVPSAFSHFGTSEPLEGKTIDYKGIAGLSGTNIWVILGGDPVKDIATEYSIESD</sequence>
<protein>
    <submittedName>
        <fullName evidence="2">Uncharacterized protein</fullName>
    </submittedName>
</protein>
<comment type="caution">
    <text evidence="2">The sequence shown here is derived from an EMBL/GenBank/DDBJ whole genome shotgun (WGS) entry which is preliminary data.</text>
</comment>
<feature type="region of interest" description="Disordered" evidence="1">
    <location>
        <begin position="1"/>
        <end position="36"/>
    </location>
</feature>
<name>A0A3E2HAT4_SCYLI</name>
<evidence type="ECO:0000256" key="1">
    <source>
        <dbReference type="SAM" id="MobiDB-lite"/>
    </source>
</evidence>
<feature type="non-terminal residue" evidence="2">
    <location>
        <position position="1"/>
    </location>
</feature>
<proteinExistence type="predicted"/>
<evidence type="ECO:0000313" key="3">
    <source>
        <dbReference type="Proteomes" id="UP000258309"/>
    </source>
</evidence>
<organism evidence="2 3">
    <name type="scientific">Scytalidium lignicola</name>
    <name type="common">Hyphomycete</name>
    <dbReference type="NCBI Taxonomy" id="5539"/>
    <lineage>
        <taxon>Eukaryota</taxon>
        <taxon>Fungi</taxon>
        <taxon>Dikarya</taxon>
        <taxon>Ascomycota</taxon>
        <taxon>Pezizomycotina</taxon>
        <taxon>Leotiomycetes</taxon>
        <taxon>Leotiomycetes incertae sedis</taxon>
        <taxon>Scytalidium</taxon>
    </lineage>
</organism>
<dbReference type="AlphaFoldDB" id="A0A3E2HAT4"/>
<reference evidence="2 3" key="1">
    <citation type="submission" date="2018-05" db="EMBL/GenBank/DDBJ databases">
        <title>Draft genome sequence of Scytalidium lignicola DSM 105466, a ubiquitous saprotrophic fungus.</title>
        <authorList>
            <person name="Buettner E."/>
            <person name="Gebauer A.M."/>
            <person name="Hofrichter M."/>
            <person name="Liers C."/>
            <person name="Kellner H."/>
        </authorList>
    </citation>
    <scope>NUCLEOTIDE SEQUENCE [LARGE SCALE GENOMIC DNA]</scope>
    <source>
        <strain evidence="2 3">DSM 105466</strain>
    </source>
</reference>
<dbReference type="OrthoDB" id="5426911at2759"/>
<keyword evidence="3" id="KW-1185">Reference proteome</keyword>